<evidence type="ECO:0000313" key="6">
    <source>
        <dbReference type="Proteomes" id="UP000886611"/>
    </source>
</evidence>
<dbReference type="GO" id="GO:0006887">
    <property type="term" value="P:exocytosis"/>
    <property type="evidence" value="ECO:0007669"/>
    <property type="project" value="TreeGrafter"/>
</dbReference>
<dbReference type="InterPro" id="IPR043566">
    <property type="entry name" value="Rabphilin/DOC2/Noc2"/>
</dbReference>
<dbReference type="PRINTS" id="PR00360">
    <property type="entry name" value="C2DOMAIN"/>
</dbReference>
<feature type="non-terminal residue" evidence="5">
    <location>
        <position position="1"/>
    </location>
</feature>
<accession>A0A8X7XC87</accession>
<dbReference type="PANTHER" id="PTHR45729:SF1">
    <property type="entry name" value="DOUBLE C2-LIKE DOMAIN-CONTAINING PROTEIN ALPHA"/>
    <property type="match status" value="1"/>
</dbReference>
<reference evidence="5 6" key="1">
    <citation type="journal article" date="2021" name="Cell">
        <title>Tracing the genetic footprints of vertebrate landing in non-teleost ray-finned fishes.</title>
        <authorList>
            <person name="Bi X."/>
            <person name="Wang K."/>
            <person name="Yang L."/>
            <person name="Pan H."/>
            <person name="Jiang H."/>
            <person name="Wei Q."/>
            <person name="Fang M."/>
            <person name="Yu H."/>
            <person name="Zhu C."/>
            <person name="Cai Y."/>
            <person name="He Y."/>
            <person name="Gan X."/>
            <person name="Zeng H."/>
            <person name="Yu D."/>
            <person name="Zhu Y."/>
            <person name="Jiang H."/>
            <person name="Qiu Q."/>
            <person name="Yang H."/>
            <person name="Zhang Y.E."/>
            <person name="Wang W."/>
            <person name="Zhu M."/>
            <person name="He S."/>
            <person name="Zhang G."/>
        </authorList>
    </citation>
    <scope>NUCLEOTIDE SEQUENCE [LARGE SCALE GENOMIC DNA]</scope>
    <source>
        <strain evidence="5">Bchr_013</strain>
    </source>
</reference>
<sequence>MTVRRGNKLTISIQEHMAIDVCPGPIRPIRQISDYFPRYSPTGPGPQSADGGHCPAEGALQQESPGVRDGRLGAQRSLTSSADTSAEIDSCDSDDSSECDRCPVRPSVSLYCLSTTDRCTLCFSFTASLGTLEFTLLYDRHTSSLHCTIIKAKANKLKTRTVRNTLNPVWNEMLTYVGITEEDMSRKTLRVSVCDEDKLTHNEFIGESRVALRRLKPNQEKHFNICLEPQAPLSSPSAMSTALRGISCYLKELEQAEERPLEERGRLLLSLQFSTQRGGLIVGIIRCAHLAAMDVNGFSDPYVKTYLKPDTHKRSKHKTVVKKKTLNPEFNEEFFYEISHDELTSKTLEVTVWDYDLGKSNDFIGGATLGLNAKGDCLRHWFDCLKNKDRKVEQWHTLTNELPGSAFSD</sequence>
<evidence type="ECO:0000256" key="2">
    <source>
        <dbReference type="ARBA" id="ARBA00022737"/>
    </source>
</evidence>
<dbReference type="PANTHER" id="PTHR45729">
    <property type="entry name" value="RABPHILIN, ISOFORM A"/>
    <property type="match status" value="1"/>
</dbReference>
<evidence type="ECO:0000259" key="4">
    <source>
        <dbReference type="PROSITE" id="PS50004"/>
    </source>
</evidence>
<feature type="non-terminal residue" evidence="5">
    <location>
        <position position="409"/>
    </location>
</feature>
<proteinExistence type="predicted"/>
<dbReference type="PROSITE" id="PS50004">
    <property type="entry name" value="C2"/>
    <property type="match status" value="2"/>
</dbReference>
<dbReference type="SMART" id="SM00239">
    <property type="entry name" value="C2"/>
    <property type="match status" value="2"/>
</dbReference>
<dbReference type="InterPro" id="IPR035892">
    <property type="entry name" value="C2_domain_sf"/>
</dbReference>
<name>A0A8X7XC87_POLSE</name>
<evidence type="ECO:0000256" key="1">
    <source>
        <dbReference type="ARBA" id="ARBA00022723"/>
    </source>
</evidence>
<dbReference type="PRINTS" id="PR00399">
    <property type="entry name" value="SYNAPTOTAGMN"/>
</dbReference>
<feature type="domain" description="C2" evidence="4">
    <location>
        <begin position="263"/>
        <end position="396"/>
    </location>
</feature>
<organism evidence="5 6">
    <name type="scientific">Polypterus senegalus</name>
    <name type="common">Senegal bichir</name>
    <dbReference type="NCBI Taxonomy" id="55291"/>
    <lineage>
        <taxon>Eukaryota</taxon>
        <taxon>Metazoa</taxon>
        <taxon>Chordata</taxon>
        <taxon>Craniata</taxon>
        <taxon>Vertebrata</taxon>
        <taxon>Euteleostomi</taxon>
        <taxon>Actinopterygii</taxon>
        <taxon>Polypteriformes</taxon>
        <taxon>Polypteridae</taxon>
        <taxon>Polypterus</taxon>
    </lineage>
</organism>
<evidence type="ECO:0000256" key="3">
    <source>
        <dbReference type="SAM" id="MobiDB-lite"/>
    </source>
</evidence>
<dbReference type="CDD" id="cd08384">
    <property type="entry name" value="C2B_Rabphilin_Doc2"/>
    <property type="match status" value="1"/>
</dbReference>
<keyword evidence="6" id="KW-1185">Reference proteome</keyword>
<feature type="region of interest" description="Disordered" evidence="3">
    <location>
        <begin position="34"/>
        <end position="101"/>
    </location>
</feature>
<dbReference type="InterPro" id="IPR001565">
    <property type="entry name" value="Synaptotagmin"/>
</dbReference>
<dbReference type="GO" id="GO:0046872">
    <property type="term" value="F:metal ion binding"/>
    <property type="evidence" value="ECO:0007669"/>
    <property type="project" value="UniProtKB-KW"/>
</dbReference>
<protein>
    <submittedName>
        <fullName evidence="5">DOC2A protein</fullName>
    </submittedName>
</protein>
<feature type="domain" description="C2" evidence="4">
    <location>
        <begin position="41"/>
        <end position="225"/>
    </location>
</feature>
<evidence type="ECO:0000313" key="5">
    <source>
        <dbReference type="EMBL" id="KAG2463472.1"/>
    </source>
</evidence>
<dbReference type="Gene3D" id="2.60.40.150">
    <property type="entry name" value="C2 domain"/>
    <property type="match status" value="2"/>
</dbReference>
<dbReference type="GO" id="GO:0061669">
    <property type="term" value="P:spontaneous neurotransmitter secretion"/>
    <property type="evidence" value="ECO:0007669"/>
    <property type="project" value="TreeGrafter"/>
</dbReference>
<dbReference type="SUPFAM" id="SSF49562">
    <property type="entry name" value="C2 domain (Calcium/lipid-binding domain, CaLB)"/>
    <property type="match status" value="2"/>
</dbReference>
<dbReference type="GO" id="GO:0098850">
    <property type="term" value="C:extrinsic component of synaptic vesicle membrane"/>
    <property type="evidence" value="ECO:0007669"/>
    <property type="project" value="TreeGrafter"/>
</dbReference>
<gene>
    <name evidence="5" type="primary">Doc2a</name>
    <name evidence="5" type="ORF">GTO96_0002164</name>
</gene>
<keyword evidence="2" id="KW-0677">Repeat</keyword>
<comment type="caution">
    <text evidence="5">The sequence shown here is derived from an EMBL/GenBank/DDBJ whole genome shotgun (WGS) entry which is preliminary data.</text>
</comment>
<dbReference type="AlphaFoldDB" id="A0A8X7XC87"/>
<dbReference type="EMBL" id="JAATIS010003638">
    <property type="protein sequence ID" value="KAG2463472.1"/>
    <property type="molecule type" value="Genomic_DNA"/>
</dbReference>
<dbReference type="FunFam" id="2.60.40.150:FF:000032">
    <property type="entry name" value="Double c2-like domain-containing"/>
    <property type="match status" value="1"/>
</dbReference>
<dbReference type="Proteomes" id="UP000886611">
    <property type="component" value="Unassembled WGS sequence"/>
</dbReference>
<dbReference type="InterPro" id="IPR000008">
    <property type="entry name" value="C2_dom"/>
</dbReference>
<dbReference type="Pfam" id="PF00168">
    <property type="entry name" value="C2"/>
    <property type="match status" value="2"/>
</dbReference>
<dbReference type="GO" id="GO:0017158">
    <property type="term" value="P:regulation of calcium ion-dependent exocytosis"/>
    <property type="evidence" value="ECO:0007669"/>
    <property type="project" value="TreeGrafter"/>
</dbReference>
<keyword evidence="1" id="KW-0479">Metal-binding</keyword>